<evidence type="ECO:0000313" key="3">
    <source>
        <dbReference type="Proteomes" id="UP000612329"/>
    </source>
</evidence>
<dbReference type="Pfam" id="PF18911">
    <property type="entry name" value="PKD_4"/>
    <property type="match status" value="1"/>
</dbReference>
<dbReference type="InterPro" id="IPR022409">
    <property type="entry name" value="PKD/Chitinase_dom"/>
</dbReference>
<comment type="caution">
    <text evidence="2">The sequence shown here is derived from an EMBL/GenBank/DDBJ whole genome shotgun (WGS) entry which is preliminary data.</text>
</comment>
<dbReference type="SUPFAM" id="SSF49299">
    <property type="entry name" value="PKD domain"/>
    <property type="match status" value="1"/>
</dbReference>
<organism evidence="2 3">
    <name type="scientific">Yeosuana aromativorans</name>
    <dbReference type="NCBI Taxonomy" id="288019"/>
    <lineage>
        <taxon>Bacteria</taxon>
        <taxon>Pseudomonadati</taxon>
        <taxon>Bacteroidota</taxon>
        <taxon>Flavobacteriia</taxon>
        <taxon>Flavobacteriales</taxon>
        <taxon>Flavobacteriaceae</taxon>
        <taxon>Yeosuana</taxon>
    </lineage>
</organism>
<dbReference type="InterPro" id="IPR026341">
    <property type="entry name" value="T9SS_type_B"/>
</dbReference>
<keyword evidence="3" id="KW-1185">Reference proteome</keyword>
<reference evidence="2" key="1">
    <citation type="journal article" date="2014" name="Int. J. Syst. Evol. Microbiol.">
        <title>Complete genome sequence of Corynebacterium casei LMG S-19264T (=DSM 44701T), isolated from a smear-ripened cheese.</title>
        <authorList>
            <consortium name="US DOE Joint Genome Institute (JGI-PGF)"/>
            <person name="Walter F."/>
            <person name="Albersmeier A."/>
            <person name="Kalinowski J."/>
            <person name="Ruckert C."/>
        </authorList>
    </citation>
    <scope>NUCLEOTIDE SEQUENCE</scope>
    <source>
        <strain evidence="2">JCM 12862</strain>
    </source>
</reference>
<dbReference type="EMBL" id="BMNR01000001">
    <property type="protein sequence ID" value="GGK12001.1"/>
    <property type="molecule type" value="Genomic_DNA"/>
</dbReference>
<feature type="domain" description="PKD" evidence="1">
    <location>
        <begin position="398"/>
        <end position="437"/>
    </location>
</feature>
<sequence length="889" mass="99786">MFLILFSDHLVSQNETNNWYFGNEAGLSFNNGRQTVLTDGKMNTVAGCSSISDRFGNLLFYTNGKDVWNKDHVLMENGSNLAGDPNNTQSSIIIPKPNDDNVYYIFTTREVPSKTPLLTPGLFYSEVEFSSQFPLGKVVIKNIRLTSSITERITAIHHAASNTIRVITFGSRSSQAGTPKDTFYIFNVTENGVDRIPLIDKQNVNLSSAGAMKISPNGKILGLADYDGRLIYLYNFNNDTATLSFDKTLLADLLFTPINPYGLEFSQDSEVIFYSGKNQSNNNSYLIRFRLVDRSDVEGKTVVDVSSGYDFGSLQLASNGKIYMAIFVQNNPLASVGQISVINAPSDNSDIGYQPLGIDLQTGESLKGLPIFVQSFFRNRILTENQCVSDTFNFSFDTYAPATSALWDFDDGTTSSLVNPNHKYSKPGLYFVKATLTINNQPVEIYKQVMVYALPQIDDNQVLSQCDTDNDGHGIFNLYNIEEKMSKRSNTDYEFYFYNTHDDAINDTNEIANPDEYENKSNPEELFVKIINPEGCITITNFFIETTYTVLDPIDPMFSCELSDDVYNNGVGAFDLKSKLLEIRSQFNIPETSRISFYESFQEAQKKTNSLPFHFESTTTTVWVRIEDSNFGCYGIQSIDLEVNSAIEININDSYTICDPSIYSNIVLDGGNSNDSWAWKDNNGNIISTKKDFEITQAGSFSLTISKTENQVTCSTTKNFIVYESGFAKFDTVTAEDYQIKVTITGESDYEYSLDNTSFSGQGLEHKFLNVSAGIYTVYVRDKNNCEPTISTKVSIIGFPKYFTPNNDGNNDVWKVEGISDDLYISADISIFDRYGKPLYNMDLTKNQNGWDGTYNGSIVTSTDYWFKATLVDKNNDRFVKLGHFSLKQ</sequence>
<dbReference type="SMART" id="SM00089">
    <property type="entry name" value="PKD"/>
    <property type="match status" value="1"/>
</dbReference>
<evidence type="ECO:0000259" key="1">
    <source>
        <dbReference type="PROSITE" id="PS50093"/>
    </source>
</evidence>
<dbReference type="NCBIfam" id="TIGR04131">
    <property type="entry name" value="Bac_Flav_CTERM"/>
    <property type="match status" value="1"/>
</dbReference>
<gene>
    <name evidence="2" type="ORF">GCM10007962_02800</name>
</gene>
<dbReference type="RefSeq" id="WP_188649483.1">
    <property type="nucleotide sequence ID" value="NZ_BMNR01000001.1"/>
</dbReference>
<name>A0A8J3BHR2_9FLAO</name>
<dbReference type="InterPro" id="IPR013783">
    <property type="entry name" value="Ig-like_fold"/>
</dbReference>
<dbReference type="PROSITE" id="PS50093">
    <property type="entry name" value="PKD"/>
    <property type="match status" value="1"/>
</dbReference>
<dbReference type="InterPro" id="IPR035986">
    <property type="entry name" value="PKD_dom_sf"/>
</dbReference>
<dbReference type="Proteomes" id="UP000612329">
    <property type="component" value="Unassembled WGS sequence"/>
</dbReference>
<dbReference type="Pfam" id="PF13585">
    <property type="entry name" value="CHU_C"/>
    <property type="match status" value="1"/>
</dbReference>
<dbReference type="CDD" id="cd00146">
    <property type="entry name" value="PKD"/>
    <property type="match status" value="1"/>
</dbReference>
<dbReference type="Gene3D" id="2.60.40.10">
    <property type="entry name" value="Immunoglobulins"/>
    <property type="match status" value="1"/>
</dbReference>
<dbReference type="InterPro" id="IPR000601">
    <property type="entry name" value="PKD_dom"/>
</dbReference>
<reference evidence="2" key="2">
    <citation type="submission" date="2020-09" db="EMBL/GenBank/DDBJ databases">
        <authorList>
            <person name="Sun Q."/>
            <person name="Ohkuma M."/>
        </authorList>
    </citation>
    <scope>NUCLEOTIDE SEQUENCE</scope>
    <source>
        <strain evidence="2">JCM 12862</strain>
    </source>
</reference>
<accession>A0A8J3BHR2</accession>
<dbReference type="SUPFAM" id="SSF82171">
    <property type="entry name" value="DPP6 N-terminal domain-like"/>
    <property type="match status" value="1"/>
</dbReference>
<evidence type="ECO:0000313" key="2">
    <source>
        <dbReference type="EMBL" id="GGK12001.1"/>
    </source>
</evidence>
<protein>
    <recommendedName>
        <fullName evidence="1">PKD domain-containing protein</fullName>
    </recommendedName>
</protein>
<dbReference type="AlphaFoldDB" id="A0A8J3BHR2"/>
<proteinExistence type="predicted"/>